<dbReference type="SUPFAM" id="SSF117281">
    <property type="entry name" value="Kelch motif"/>
    <property type="match status" value="1"/>
</dbReference>
<evidence type="ECO:0008006" key="7">
    <source>
        <dbReference type="Google" id="ProtNLM"/>
    </source>
</evidence>
<dbReference type="InterPro" id="IPR015915">
    <property type="entry name" value="Kelch-typ_b-propeller"/>
</dbReference>
<dbReference type="EMBL" id="MCGE01000009">
    <property type="protein sequence ID" value="ORZ17944.1"/>
    <property type="molecule type" value="Genomic_DNA"/>
</dbReference>
<dbReference type="Proteomes" id="UP000193560">
    <property type="component" value="Unassembled WGS sequence"/>
</dbReference>
<feature type="region of interest" description="Disordered" evidence="3">
    <location>
        <begin position="372"/>
        <end position="403"/>
    </location>
</feature>
<dbReference type="STRING" id="90262.A0A1X2IK65"/>
<dbReference type="PANTHER" id="PTHR46093:SF18">
    <property type="entry name" value="FIBRONECTIN TYPE-III DOMAIN-CONTAINING PROTEIN"/>
    <property type="match status" value="1"/>
</dbReference>
<gene>
    <name evidence="5" type="ORF">BCR42DRAFT_412817</name>
</gene>
<keyword evidence="1" id="KW-0880">Kelch repeat</keyword>
<feature type="transmembrane region" description="Helical" evidence="4">
    <location>
        <begin position="285"/>
        <end position="309"/>
    </location>
</feature>
<feature type="compositionally biased region" description="Polar residues" evidence="3">
    <location>
        <begin position="460"/>
        <end position="477"/>
    </location>
</feature>
<evidence type="ECO:0000256" key="1">
    <source>
        <dbReference type="ARBA" id="ARBA00022441"/>
    </source>
</evidence>
<proteinExistence type="predicted"/>
<evidence type="ECO:0000313" key="6">
    <source>
        <dbReference type="Proteomes" id="UP000193560"/>
    </source>
</evidence>
<keyword evidence="6" id="KW-1185">Reference proteome</keyword>
<feature type="compositionally biased region" description="Low complexity" evidence="3">
    <location>
        <begin position="372"/>
        <end position="396"/>
    </location>
</feature>
<accession>A0A1X2IK65</accession>
<dbReference type="Gene3D" id="2.120.10.80">
    <property type="entry name" value="Kelch-type beta propeller"/>
    <property type="match status" value="1"/>
</dbReference>
<evidence type="ECO:0000256" key="2">
    <source>
        <dbReference type="ARBA" id="ARBA00022737"/>
    </source>
</evidence>
<feature type="region of interest" description="Disordered" evidence="3">
    <location>
        <begin position="458"/>
        <end position="504"/>
    </location>
</feature>
<evidence type="ECO:0000313" key="5">
    <source>
        <dbReference type="EMBL" id="ORZ17944.1"/>
    </source>
</evidence>
<keyword evidence="2" id="KW-0677">Repeat</keyword>
<dbReference type="Pfam" id="PF24681">
    <property type="entry name" value="Kelch_KLHDC2_KLHL20_DRC7"/>
    <property type="match status" value="1"/>
</dbReference>
<comment type="caution">
    <text evidence="5">The sequence shown here is derived from an EMBL/GenBank/DDBJ whole genome shotgun (WGS) entry which is preliminary data.</text>
</comment>
<dbReference type="OrthoDB" id="432528at2759"/>
<sequence>MVIVGGVIPGNNLTDDATQAYTYDCILSVWNSFRLPSDNYLNRQGASGTNLGNGLVYIWGGKRSRHQRFNESAVQLPSAMYQLDSINPWNSSLVHSASPNPPLRYSHTQTLVKGHLIVILGGFDSLTGDAVSMKDIWIFDTLLLHWKQVVATLDNDNKPANRSSHSQVLMSDDSSILIYGGYDGYHVFNDVAVLDTRSWTWMVKNTSAVVQGRADHTATLIGNNMIVAFGFTGVSTSLTVMSDVEVLDITTWSWTSYYIPSPGYPGNGETPGGESQINLHGTPSMTIVAGAVTGGVIVFVLVIMTLYIFNFQQKQQERALPPLQRQDLLNHDDGDDGDGDDDDSTIIPRTDQHHKLSDPFTRAIFSTTPSSSIAATSPTLIDPFPSTPSSSTSPFTATHQRRKIRSNSLLPSPWKDYQPTSIPNCDMITTAISLPINKPDEPCNLDDKSTFIPHPAMTPVSPTNFNSFGDKTQNNVSGDDNDDGGFDRQEFILQADEISSDPTV</sequence>
<feature type="region of interest" description="Disordered" evidence="3">
    <location>
        <begin position="327"/>
        <end position="360"/>
    </location>
</feature>
<dbReference type="AlphaFoldDB" id="A0A1X2IK65"/>
<feature type="compositionally biased region" description="Acidic residues" evidence="3">
    <location>
        <begin position="333"/>
        <end position="344"/>
    </location>
</feature>
<evidence type="ECO:0000256" key="3">
    <source>
        <dbReference type="SAM" id="MobiDB-lite"/>
    </source>
</evidence>
<keyword evidence="4" id="KW-1133">Transmembrane helix</keyword>
<name>A0A1X2IK65_9FUNG</name>
<organism evidence="5 6">
    <name type="scientific">Absidia repens</name>
    <dbReference type="NCBI Taxonomy" id="90262"/>
    <lineage>
        <taxon>Eukaryota</taxon>
        <taxon>Fungi</taxon>
        <taxon>Fungi incertae sedis</taxon>
        <taxon>Mucoromycota</taxon>
        <taxon>Mucoromycotina</taxon>
        <taxon>Mucoromycetes</taxon>
        <taxon>Mucorales</taxon>
        <taxon>Cunninghamellaceae</taxon>
        <taxon>Absidia</taxon>
    </lineage>
</organism>
<evidence type="ECO:0000256" key="4">
    <source>
        <dbReference type="SAM" id="Phobius"/>
    </source>
</evidence>
<keyword evidence="4" id="KW-0472">Membrane</keyword>
<protein>
    <recommendedName>
        <fullName evidence="7">Galactose oxidase</fullName>
    </recommendedName>
</protein>
<keyword evidence="4" id="KW-0812">Transmembrane</keyword>
<dbReference type="PANTHER" id="PTHR46093">
    <property type="entry name" value="ACYL-COA-BINDING DOMAIN-CONTAINING PROTEIN 5"/>
    <property type="match status" value="1"/>
</dbReference>
<reference evidence="5 6" key="1">
    <citation type="submission" date="2016-07" db="EMBL/GenBank/DDBJ databases">
        <title>Pervasive Adenine N6-methylation of Active Genes in Fungi.</title>
        <authorList>
            <consortium name="DOE Joint Genome Institute"/>
            <person name="Mondo S.J."/>
            <person name="Dannebaum R.O."/>
            <person name="Kuo R.C."/>
            <person name="Labutti K."/>
            <person name="Haridas S."/>
            <person name="Kuo A."/>
            <person name="Salamov A."/>
            <person name="Ahrendt S.R."/>
            <person name="Lipzen A."/>
            <person name="Sullivan W."/>
            <person name="Andreopoulos W.B."/>
            <person name="Clum A."/>
            <person name="Lindquist E."/>
            <person name="Daum C."/>
            <person name="Ramamoorthy G.K."/>
            <person name="Gryganskyi A."/>
            <person name="Culley D."/>
            <person name="Magnuson J.K."/>
            <person name="James T.Y."/>
            <person name="O'Malley M.A."/>
            <person name="Stajich J.E."/>
            <person name="Spatafora J.W."/>
            <person name="Visel A."/>
            <person name="Grigoriev I.V."/>
        </authorList>
    </citation>
    <scope>NUCLEOTIDE SEQUENCE [LARGE SCALE GENOMIC DNA]</scope>
    <source>
        <strain evidence="5 6">NRRL 1336</strain>
    </source>
</reference>